<keyword evidence="7 12" id="KW-1133">Transmembrane helix</keyword>
<dbReference type="KEGG" id="kla:KLLA0_F25080g"/>
<dbReference type="PANTHER" id="PTHR13337:SF2">
    <property type="entry name" value="SUCCINATE DEHYDROGENASE [UBIQUINONE] CYTOCHROME B SMALL SUBUNIT, MITOCHONDRIAL"/>
    <property type="match status" value="1"/>
</dbReference>
<dbReference type="STRING" id="284590.Q6CIP1"/>
<dbReference type="InterPro" id="IPR007992">
    <property type="entry name" value="CybS"/>
</dbReference>
<keyword evidence="3" id="KW-0813">Transport</keyword>
<keyword evidence="4 12" id="KW-0812">Transmembrane</keyword>
<evidence type="ECO:0000256" key="3">
    <source>
        <dbReference type="ARBA" id="ARBA00022448"/>
    </source>
</evidence>
<keyword evidence="9 12" id="KW-0472">Membrane</keyword>
<dbReference type="GO" id="GO:0005743">
    <property type="term" value="C:mitochondrial inner membrane"/>
    <property type="evidence" value="ECO:0007669"/>
    <property type="project" value="UniProtKB-SubCell"/>
</dbReference>
<evidence type="ECO:0000256" key="6">
    <source>
        <dbReference type="ARBA" id="ARBA00022946"/>
    </source>
</evidence>
<evidence type="ECO:0000256" key="7">
    <source>
        <dbReference type="ARBA" id="ARBA00022989"/>
    </source>
</evidence>
<evidence type="ECO:0000313" key="13">
    <source>
        <dbReference type="EMBL" id="CAG98906.1"/>
    </source>
</evidence>
<gene>
    <name evidence="13" type="ORF">KLLA0_F25080g</name>
</gene>
<dbReference type="OMA" id="DYIPKRK"/>
<sequence>MIARSMINKPLPVMLRTSLLHRQLRGIRLPAVFSSSKFAKYKLIPPPPGGVTGNVNDNLPKTEPNWFHGSYHWDYERITAVSLVPLTMVPLYGAMSSATFASGFPFPVIDSLLASTILIHAYLGITSCIIDYIPKRKFGFWHKAAKFALALGSSFSLYGIYVLETENNGLIDLVSTLWDKDKGDSRAYVFGRF</sequence>
<dbReference type="CDD" id="cd03496">
    <property type="entry name" value="SQR_TypeC_CybS"/>
    <property type="match status" value="1"/>
</dbReference>
<evidence type="ECO:0000256" key="8">
    <source>
        <dbReference type="ARBA" id="ARBA00023128"/>
    </source>
</evidence>
<keyword evidence="8 12" id="KW-0496">Mitochondrion</keyword>
<evidence type="ECO:0000256" key="4">
    <source>
        <dbReference type="ARBA" id="ARBA00022692"/>
    </source>
</evidence>
<proteinExistence type="inferred from homology"/>
<dbReference type="EMBL" id="CR382126">
    <property type="protein sequence ID" value="CAG98906.1"/>
    <property type="molecule type" value="Genomic_DNA"/>
</dbReference>
<dbReference type="PaxDb" id="284590-Q6CIP1"/>
<feature type="binding site" description="axial binding residue" evidence="11">
    <location>
        <position position="120"/>
    </location>
    <ligand>
        <name>heme b</name>
        <dbReference type="ChEBI" id="CHEBI:60344"/>
        <note>ligand shared with SDHC</note>
    </ligand>
    <ligandPart>
        <name>Fe</name>
        <dbReference type="ChEBI" id="CHEBI:18248"/>
    </ligandPart>
</feature>
<keyword evidence="5 12" id="KW-0999">Mitochondrion inner membrane</keyword>
<dbReference type="InParanoid" id="Q6CIP1"/>
<dbReference type="Pfam" id="PF05328">
    <property type="entry name" value="CybS"/>
    <property type="match status" value="1"/>
</dbReference>
<evidence type="ECO:0000256" key="1">
    <source>
        <dbReference type="ARBA" id="ARBA00004448"/>
    </source>
</evidence>
<evidence type="ECO:0000256" key="2">
    <source>
        <dbReference type="ARBA" id="ARBA00007294"/>
    </source>
</evidence>
<dbReference type="PANTHER" id="PTHR13337">
    <property type="entry name" value="SUCCINATE DEHYDROGENASE"/>
    <property type="match status" value="1"/>
</dbReference>
<evidence type="ECO:0000313" key="14">
    <source>
        <dbReference type="Proteomes" id="UP000000598"/>
    </source>
</evidence>
<comment type="similarity">
    <text evidence="2 12">Belongs to the CybS family.</text>
</comment>
<organism evidence="13 14">
    <name type="scientific">Kluyveromyces lactis (strain ATCC 8585 / CBS 2359 / DSM 70799 / NBRC 1267 / NRRL Y-1140 / WM37)</name>
    <name type="common">Yeast</name>
    <name type="synonym">Candida sphaerica</name>
    <dbReference type="NCBI Taxonomy" id="284590"/>
    <lineage>
        <taxon>Eukaryota</taxon>
        <taxon>Fungi</taxon>
        <taxon>Dikarya</taxon>
        <taxon>Ascomycota</taxon>
        <taxon>Saccharomycotina</taxon>
        <taxon>Saccharomycetes</taxon>
        <taxon>Saccharomycetales</taxon>
        <taxon>Saccharomycetaceae</taxon>
        <taxon>Kluyveromyces</taxon>
    </lineage>
</organism>
<keyword evidence="11" id="KW-0479">Metal-binding</keyword>
<name>Q6CIP1_KLULA</name>
<dbReference type="Gene3D" id="1.20.1300.10">
    <property type="entry name" value="Fumarate reductase/succinate dehydrogenase, transmembrane subunit"/>
    <property type="match status" value="1"/>
</dbReference>
<feature type="binding site" evidence="10">
    <location>
        <position position="132"/>
    </location>
    <ligand>
        <name>a ubiquinone</name>
        <dbReference type="ChEBI" id="CHEBI:16389"/>
        <note>ligand shared with IP/SDHB</note>
    </ligand>
</feature>
<dbReference type="InterPro" id="IPR034804">
    <property type="entry name" value="SQR/QFR_C/D"/>
</dbReference>
<protein>
    <recommendedName>
        <fullName evidence="12">Succinate dehydrogenase [ubiquinone] cytochrome b small subunit</fullName>
    </recommendedName>
</protein>
<evidence type="ECO:0000256" key="10">
    <source>
        <dbReference type="PIRSR" id="PIRSR607992-1"/>
    </source>
</evidence>
<reference evidence="13 14" key="1">
    <citation type="journal article" date="2004" name="Nature">
        <title>Genome evolution in yeasts.</title>
        <authorList>
            <consortium name="Genolevures"/>
            <person name="Dujon B."/>
            <person name="Sherman D."/>
            <person name="Fischer G."/>
            <person name="Durrens P."/>
            <person name="Casaregola S."/>
            <person name="Lafontaine I."/>
            <person name="de Montigny J."/>
            <person name="Marck C."/>
            <person name="Neuveglise C."/>
            <person name="Talla E."/>
            <person name="Goffard N."/>
            <person name="Frangeul L."/>
            <person name="Aigle M."/>
            <person name="Anthouard V."/>
            <person name="Babour A."/>
            <person name="Barbe V."/>
            <person name="Barnay S."/>
            <person name="Blanchin S."/>
            <person name="Beckerich J.M."/>
            <person name="Beyne E."/>
            <person name="Bleykasten C."/>
            <person name="Boisrame A."/>
            <person name="Boyer J."/>
            <person name="Cattolico L."/>
            <person name="Confanioleri F."/>
            <person name="de Daruvar A."/>
            <person name="Despons L."/>
            <person name="Fabre E."/>
            <person name="Fairhead C."/>
            <person name="Ferry-Dumazet H."/>
            <person name="Groppi A."/>
            <person name="Hantraye F."/>
            <person name="Hennequin C."/>
            <person name="Jauniaux N."/>
            <person name="Joyet P."/>
            <person name="Kachouri R."/>
            <person name="Kerrest A."/>
            <person name="Koszul R."/>
            <person name="Lemaire M."/>
            <person name="Lesur I."/>
            <person name="Ma L."/>
            <person name="Muller H."/>
            <person name="Nicaud J.M."/>
            <person name="Nikolski M."/>
            <person name="Oztas S."/>
            <person name="Ozier-Kalogeropoulos O."/>
            <person name="Pellenz S."/>
            <person name="Potier S."/>
            <person name="Richard G.F."/>
            <person name="Straub M.L."/>
            <person name="Suleau A."/>
            <person name="Swennene D."/>
            <person name="Tekaia F."/>
            <person name="Wesolowski-Louvel M."/>
            <person name="Westhof E."/>
            <person name="Wirth B."/>
            <person name="Zeniou-Meyer M."/>
            <person name="Zivanovic I."/>
            <person name="Bolotin-Fukuhara M."/>
            <person name="Thierry A."/>
            <person name="Bouchier C."/>
            <person name="Caudron B."/>
            <person name="Scarpelli C."/>
            <person name="Gaillardin C."/>
            <person name="Weissenbach J."/>
            <person name="Wincker P."/>
            <person name="Souciet J.L."/>
        </authorList>
    </citation>
    <scope>NUCLEOTIDE SEQUENCE [LARGE SCALE GENOMIC DNA]</scope>
    <source>
        <strain evidence="14">ATCC 8585 / CBS 2359 / DSM 70799 / NBRC 1267 / NRRL Y-1140 / WM37</strain>
    </source>
</reference>
<feature type="transmembrane region" description="Helical" evidence="12">
    <location>
        <begin position="112"/>
        <end position="133"/>
    </location>
</feature>
<evidence type="ECO:0000256" key="5">
    <source>
        <dbReference type="ARBA" id="ARBA00022792"/>
    </source>
</evidence>
<dbReference type="FunCoup" id="Q6CIP1">
    <property type="interactions" value="92"/>
</dbReference>
<keyword evidence="11" id="KW-0408">Iron</keyword>
<keyword evidence="14" id="KW-1185">Reference proteome</keyword>
<evidence type="ECO:0000256" key="12">
    <source>
        <dbReference type="RuleBase" id="RU364031"/>
    </source>
</evidence>
<dbReference type="GO" id="GO:0006099">
    <property type="term" value="P:tricarboxylic acid cycle"/>
    <property type="evidence" value="ECO:0007669"/>
    <property type="project" value="TreeGrafter"/>
</dbReference>
<dbReference type="GO" id="GO:0046872">
    <property type="term" value="F:metal ion binding"/>
    <property type="evidence" value="ECO:0007669"/>
    <property type="project" value="UniProtKB-KW"/>
</dbReference>
<comment type="caution">
    <text evidence="12">Lacks conserved residue(s) required for the propagation of feature annotation.</text>
</comment>
<dbReference type="GO" id="GO:0020037">
    <property type="term" value="F:heme binding"/>
    <property type="evidence" value="ECO:0007669"/>
    <property type="project" value="TreeGrafter"/>
</dbReference>
<dbReference type="SUPFAM" id="SSF81343">
    <property type="entry name" value="Fumarate reductase respiratory complex transmembrane subunits"/>
    <property type="match status" value="1"/>
</dbReference>
<evidence type="ECO:0000256" key="9">
    <source>
        <dbReference type="ARBA" id="ARBA00023136"/>
    </source>
</evidence>
<dbReference type="HOGENOM" id="CLU_096618_0_2_1"/>
<comment type="subcellular location">
    <subcellularLocation>
        <location evidence="1 12">Mitochondrion inner membrane</location>
        <topology evidence="1 12">Multi-pass membrane protein</topology>
    </subcellularLocation>
</comment>
<dbReference type="eggNOG" id="KOG4097">
    <property type="taxonomic scope" value="Eukaryota"/>
</dbReference>
<feature type="transmembrane region" description="Helical" evidence="12">
    <location>
        <begin position="78"/>
        <end position="100"/>
    </location>
</feature>
<keyword evidence="6 12" id="KW-0809">Transit peptide</keyword>
<evidence type="ECO:0000256" key="11">
    <source>
        <dbReference type="PIRSR" id="PIRSR607992-2"/>
    </source>
</evidence>
<dbReference type="AlphaFoldDB" id="Q6CIP1"/>
<dbReference type="GO" id="GO:0006121">
    <property type="term" value="P:mitochondrial electron transport, succinate to ubiquinone"/>
    <property type="evidence" value="ECO:0007669"/>
    <property type="project" value="TreeGrafter"/>
</dbReference>
<dbReference type="GO" id="GO:0048039">
    <property type="term" value="F:ubiquinone binding"/>
    <property type="evidence" value="ECO:0007669"/>
    <property type="project" value="TreeGrafter"/>
</dbReference>
<accession>Q6CIP1</accession>
<dbReference type="Proteomes" id="UP000000598">
    <property type="component" value="Chromosome F"/>
</dbReference>